<evidence type="ECO:0000256" key="1">
    <source>
        <dbReference type="ARBA" id="ARBA00004728"/>
    </source>
</evidence>
<sequence length="360" mass="41256">MTTYIELVGLLIILMLPFLYETSHIFRYYFKFLIYYGIVSFNSIILIPAFLFRPCDVRNLLSSEMFSKGFLNQEKSEHLLRQLEIWASTFCHRISTLIGLRWELRGKEHLEKDQACIIVANHQSSLDILGMFDMWHIMNKCTVVAKRELFYAWPFGLAAWLAGLIFIDRVRGEKARATLNAVNHKIKNQKIKLWVFPEGTRRNTGELHPFKKGAFHMAIDEQIPILPVVFSSYCTFLNDKKKILNAGNIIVTALPPIATEGLTKDDLDGLMERVHWVMSDTFKQSSTEILQRYATHSLNNKCQTSNNSNTPKLSPVRTPTTGVGDDFIKHTDTVAGTTTVFDKNDYQDVMGIKKSTTLIH</sequence>
<dbReference type="PANTHER" id="PTHR10434">
    <property type="entry name" value="1-ACYL-SN-GLYCEROL-3-PHOSPHATE ACYLTRANSFERASE"/>
    <property type="match status" value="1"/>
</dbReference>
<evidence type="ECO:0000256" key="7">
    <source>
        <dbReference type="SAM" id="Phobius"/>
    </source>
</evidence>
<keyword evidence="5" id="KW-1208">Phospholipid metabolism</keyword>
<keyword evidence="5" id="KW-0443">Lipid metabolism</keyword>
<dbReference type="EC" id="2.3.1.51" evidence="5"/>
<organism evidence="9 10">
    <name type="scientific">Glossina austeni</name>
    <name type="common">Savannah tsetse fly</name>
    <dbReference type="NCBI Taxonomy" id="7395"/>
    <lineage>
        <taxon>Eukaryota</taxon>
        <taxon>Metazoa</taxon>
        <taxon>Ecdysozoa</taxon>
        <taxon>Arthropoda</taxon>
        <taxon>Hexapoda</taxon>
        <taxon>Insecta</taxon>
        <taxon>Pterygota</taxon>
        <taxon>Neoptera</taxon>
        <taxon>Endopterygota</taxon>
        <taxon>Diptera</taxon>
        <taxon>Brachycera</taxon>
        <taxon>Muscomorpha</taxon>
        <taxon>Hippoboscoidea</taxon>
        <taxon>Glossinidae</taxon>
        <taxon>Glossina</taxon>
    </lineage>
</organism>
<dbReference type="InterPro" id="IPR004552">
    <property type="entry name" value="AGP_acyltrans"/>
</dbReference>
<evidence type="ECO:0000256" key="4">
    <source>
        <dbReference type="ARBA" id="ARBA00023315"/>
    </source>
</evidence>
<protein>
    <recommendedName>
        <fullName evidence="5">1-acyl-sn-glycerol-3-phosphate acyltransferase</fullName>
        <ecNumber evidence="5">2.3.1.51</ecNumber>
    </recommendedName>
</protein>
<evidence type="ECO:0000256" key="3">
    <source>
        <dbReference type="ARBA" id="ARBA00022679"/>
    </source>
</evidence>
<comment type="pathway">
    <text evidence="1">Phospholipid metabolism; CDP-diacylglycerol biosynthesis; CDP-diacylglycerol from sn-glycerol 3-phosphate: step 2/3.</text>
</comment>
<dbReference type="Proteomes" id="UP000078200">
    <property type="component" value="Unassembled WGS sequence"/>
</dbReference>
<evidence type="ECO:0000256" key="6">
    <source>
        <dbReference type="SAM" id="MobiDB-lite"/>
    </source>
</evidence>
<reference evidence="9" key="1">
    <citation type="submission" date="2020-05" db="UniProtKB">
        <authorList>
            <consortium name="EnsemblMetazoa"/>
        </authorList>
    </citation>
    <scope>IDENTIFICATION</scope>
    <source>
        <strain evidence="9">TTRI</strain>
    </source>
</reference>
<feature type="region of interest" description="Disordered" evidence="6">
    <location>
        <begin position="301"/>
        <end position="321"/>
    </location>
</feature>
<dbReference type="STRING" id="7395.A0A1A9VRL2"/>
<feature type="transmembrane region" description="Helical" evidence="7">
    <location>
        <begin position="7"/>
        <end position="26"/>
    </location>
</feature>
<dbReference type="GO" id="GO:0016020">
    <property type="term" value="C:membrane"/>
    <property type="evidence" value="ECO:0007669"/>
    <property type="project" value="InterPro"/>
</dbReference>
<comment type="similarity">
    <text evidence="2 5">Belongs to the 1-acyl-sn-glycerol-3-phosphate acyltransferase family.</text>
</comment>
<evidence type="ECO:0000256" key="2">
    <source>
        <dbReference type="ARBA" id="ARBA00008655"/>
    </source>
</evidence>
<evidence type="ECO:0000313" key="9">
    <source>
        <dbReference type="EnsemblMetazoa" id="GAUT045281-PA"/>
    </source>
</evidence>
<dbReference type="GO" id="GO:0005783">
    <property type="term" value="C:endoplasmic reticulum"/>
    <property type="evidence" value="ECO:0007669"/>
    <property type="project" value="TreeGrafter"/>
</dbReference>
<dbReference type="InterPro" id="IPR002123">
    <property type="entry name" value="Plipid/glycerol_acylTrfase"/>
</dbReference>
<dbReference type="GO" id="GO:0003841">
    <property type="term" value="F:1-acylglycerol-3-phosphate O-acyltransferase activity"/>
    <property type="evidence" value="ECO:0007669"/>
    <property type="project" value="UniProtKB-UniRule"/>
</dbReference>
<keyword evidence="5" id="KW-0444">Lipid biosynthesis</keyword>
<feature type="transmembrane region" description="Helical" evidence="7">
    <location>
        <begin position="32"/>
        <end position="52"/>
    </location>
</feature>
<comment type="catalytic activity">
    <reaction evidence="5">
        <text>a 1-acyl-sn-glycero-3-phosphate + an acyl-CoA = a 1,2-diacyl-sn-glycero-3-phosphate + CoA</text>
        <dbReference type="Rhea" id="RHEA:19709"/>
        <dbReference type="ChEBI" id="CHEBI:57287"/>
        <dbReference type="ChEBI" id="CHEBI:57970"/>
        <dbReference type="ChEBI" id="CHEBI:58342"/>
        <dbReference type="ChEBI" id="CHEBI:58608"/>
        <dbReference type="EC" id="2.3.1.51"/>
    </reaction>
</comment>
<dbReference type="GO" id="GO:0006654">
    <property type="term" value="P:phosphatidic acid biosynthetic process"/>
    <property type="evidence" value="ECO:0007669"/>
    <property type="project" value="TreeGrafter"/>
</dbReference>
<keyword evidence="7" id="KW-0812">Transmembrane</keyword>
<dbReference type="AlphaFoldDB" id="A0A1A9VRL2"/>
<keyword evidence="10" id="KW-1185">Reference proteome</keyword>
<dbReference type="SUPFAM" id="SSF69593">
    <property type="entry name" value="Glycerol-3-phosphate (1)-acyltransferase"/>
    <property type="match status" value="1"/>
</dbReference>
<evidence type="ECO:0000259" key="8">
    <source>
        <dbReference type="SMART" id="SM00563"/>
    </source>
</evidence>
<proteinExistence type="inferred from homology"/>
<dbReference type="EnsemblMetazoa" id="GAUT045281-RA">
    <property type="protein sequence ID" value="GAUT045281-PA"/>
    <property type="gene ID" value="GAUT045281"/>
</dbReference>
<keyword evidence="4 5" id="KW-0012">Acyltransferase</keyword>
<dbReference type="VEuPathDB" id="VectorBase:GAUT045281"/>
<keyword evidence="7" id="KW-1133">Transmembrane helix</keyword>
<accession>A0A1A9VRL2</accession>
<dbReference type="SMART" id="SM00563">
    <property type="entry name" value="PlsC"/>
    <property type="match status" value="1"/>
</dbReference>
<keyword evidence="7" id="KW-0472">Membrane</keyword>
<dbReference type="PANTHER" id="PTHR10434:SF11">
    <property type="entry name" value="1-ACYL-SN-GLYCEROL-3-PHOSPHATE ACYLTRANSFERASE"/>
    <property type="match status" value="1"/>
</dbReference>
<evidence type="ECO:0000313" key="10">
    <source>
        <dbReference type="Proteomes" id="UP000078200"/>
    </source>
</evidence>
<comment type="domain">
    <text evidence="5">The HXXXXD motif is essential for acyltransferase activity and may constitute the binding site for the phosphate moiety of the glycerol-3-phosphate.</text>
</comment>
<feature type="transmembrane region" description="Helical" evidence="7">
    <location>
        <begin position="149"/>
        <end position="167"/>
    </location>
</feature>
<dbReference type="NCBIfam" id="TIGR00530">
    <property type="entry name" value="AGP_acyltrn"/>
    <property type="match status" value="1"/>
</dbReference>
<keyword evidence="5" id="KW-0594">Phospholipid biosynthesis</keyword>
<keyword evidence="3 5" id="KW-0808">Transferase</keyword>
<dbReference type="CDD" id="cd07989">
    <property type="entry name" value="LPLAT_AGPAT-like"/>
    <property type="match status" value="1"/>
</dbReference>
<feature type="domain" description="Phospholipid/glycerol acyltransferase" evidence="8">
    <location>
        <begin position="116"/>
        <end position="233"/>
    </location>
</feature>
<dbReference type="Pfam" id="PF01553">
    <property type="entry name" value="Acyltransferase"/>
    <property type="match status" value="1"/>
</dbReference>
<evidence type="ECO:0000256" key="5">
    <source>
        <dbReference type="RuleBase" id="RU361267"/>
    </source>
</evidence>
<name>A0A1A9VRL2_GLOAU</name>